<dbReference type="AlphaFoldDB" id="A0A151L2E1"/>
<dbReference type="InterPro" id="IPR006526">
    <property type="entry name" value="Export_prot_PHISTa/b/c"/>
</dbReference>
<dbReference type="InterPro" id="IPR044885">
    <property type="entry name" value="PRESA_N_sf"/>
</dbReference>
<proteinExistence type="predicted"/>
<evidence type="ECO:0000313" key="5">
    <source>
        <dbReference type="Proteomes" id="UP000076004"/>
    </source>
</evidence>
<evidence type="ECO:0000256" key="1">
    <source>
        <dbReference type="SAM" id="MobiDB-lite"/>
    </source>
</evidence>
<name>A0A151L2E1_9APIC</name>
<dbReference type="InterPro" id="IPR019111">
    <property type="entry name" value="PRESA_N"/>
</dbReference>
<evidence type="ECO:0000256" key="2">
    <source>
        <dbReference type="SAM" id="Phobius"/>
    </source>
</evidence>
<gene>
    <name evidence="4" type="ORF">PGSY75_0033700</name>
</gene>
<sequence length="282" mass="33150">MESKKNCTILSLYSENKNQKGTLCYISFKFICLSLYVIGFYYVFLNTSLENKGLQIVNIRNVYERNLGEAQKNSNGPQRKRNLKLKNEDVNKTKSNGNIKSNEEKVEENKDCTNNDMKNDNVENKSNSSMNNINYNDMSKTLTEKELFDVLNSFEECPAKENLRNIWNHAVGIAKEGVDDIQRELKGLIQKYLDNDVCDERGDWLYETIWKRNLFSFCDKISTEEVKYTKNFYNLINGKHTIDDILKFIYSFLEHFKTLKKELHQKHHKELLESIAQNVRSF</sequence>
<accession>A0A151L2E1</accession>
<keyword evidence="2" id="KW-1133">Transmembrane helix</keyword>
<feature type="domain" description="Plasmodium RESA N-terminal" evidence="3">
    <location>
        <begin position="142"/>
        <end position="266"/>
    </location>
</feature>
<dbReference type="VEuPathDB" id="PlasmoDB:PGABG01_0004700"/>
<dbReference type="Pfam" id="PF09687">
    <property type="entry name" value="PRESAN"/>
    <property type="match status" value="1"/>
</dbReference>
<keyword evidence="2" id="KW-0812">Transmembrane</keyword>
<dbReference type="EMBL" id="LVLB01000325">
    <property type="protein sequence ID" value="KYN93110.1"/>
    <property type="molecule type" value="Genomic_DNA"/>
</dbReference>
<dbReference type="GeneID" id="29774066"/>
<evidence type="ECO:0000259" key="3">
    <source>
        <dbReference type="Pfam" id="PF09687"/>
    </source>
</evidence>
<reference evidence="4 5" key="1">
    <citation type="journal article" date="2016" name="Nat. Commun.">
        <title>Genomes of cryptic chimpanzee Plasmodium species reveal key evolutionary events leading to human malaria.</title>
        <authorList>
            <person name="Sundararaman S.A."/>
            <person name="Plenderleith L.J."/>
            <person name="Liu W."/>
            <person name="Loy D.E."/>
            <person name="Learn G.H."/>
            <person name="Li Y."/>
            <person name="Shaw K.S."/>
            <person name="Ayouba A."/>
            <person name="Peeters M."/>
            <person name="Speede S."/>
            <person name="Shaw G.M."/>
            <person name="Bushman F.D."/>
            <person name="Brisson D."/>
            <person name="Rayner J.C."/>
            <person name="Sharp P.M."/>
            <person name="Hahn B.H."/>
        </authorList>
    </citation>
    <scope>NUCLEOTIDE SEQUENCE [LARGE SCALE GENOMIC DNA]</scope>
    <source>
        <strain evidence="4 5">SY75</strain>
    </source>
</reference>
<organism evidence="4 5">
    <name type="scientific">Plasmodium gaboni</name>
    <dbReference type="NCBI Taxonomy" id="647221"/>
    <lineage>
        <taxon>Eukaryota</taxon>
        <taxon>Sar</taxon>
        <taxon>Alveolata</taxon>
        <taxon>Apicomplexa</taxon>
        <taxon>Aconoidasida</taxon>
        <taxon>Haemosporida</taxon>
        <taxon>Plasmodiidae</taxon>
        <taxon>Plasmodium</taxon>
        <taxon>Plasmodium (Laverania)</taxon>
    </lineage>
</organism>
<keyword evidence="2" id="KW-0472">Membrane</keyword>
<dbReference type="NCBIfam" id="TIGR01639">
    <property type="entry name" value="P_fal_TIGR01639"/>
    <property type="match status" value="1"/>
</dbReference>
<dbReference type="Proteomes" id="UP000076004">
    <property type="component" value="Unassembled WGS sequence"/>
</dbReference>
<comment type="caution">
    <text evidence="4">The sequence shown here is derived from an EMBL/GenBank/DDBJ whole genome shotgun (WGS) entry which is preliminary data.</text>
</comment>
<dbReference type="VEuPathDB" id="PlasmoDB:PGSY75_0033700"/>
<feature type="region of interest" description="Disordered" evidence="1">
    <location>
        <begin position="70"/>
        <end position="132"/>
    </location>
</feature>
<feature type="compositionally biased region" description="Basic and acidic residues" evidence="1">
    <location>
        <begin position="101"/>
        <end position="123"/>
    </location>
</feature>
<feature type="transmembrane region" description="Helical" evidence="2">
    <location>
        <begin position="21"/>
        <end position="44"/>
    </location>
</feature>
<dbReference type="RefSeq" id="XP_018638758.1">
    <property type="nucleotide sequence ID" value="XM_018783470.1"/>
</dbReference>
<dbReference type="Gene3D" id="6.10.280.180">
    <property type="entry name" value="Plasmodium RESA, N-terminal helical domain"/>
    <property type="match status" value="1"/>
</dbReference>
<evidence type="ECO:0000313" key="4">
    <source>
        <dbReference type="EMBL" id="KYN93110.1"/>
    </source>
</evidence>
<protein>
    <submittedName>
        <fullName evidence="4">Exported protein (PHISTa)</fullName>
    </submittedName>
</protein>
<dbReference type="KEGG" id="pgab:PGSY75_0033700"/>